<dbReference type="Ensembl" id="ENSGMOT00000044249.1">
    <property type="protein sequence ID" value="ENSGMOP00000045554.1"/>
    <property type="gene ID" value="ENSGMOG00000036980.1"/>
</dbReference>
<dbReference type="CDD" id="cd11657">
    <property type="entry name" value="TIN2_N"/>
    <property type="match status" value="1"/>
</dbReference>
<dbReference type="GO" id="GO:0042162">
    <property type="term" value="F:telomeric DNA binding"/>
    <property type="evidence" value="ECO:0007669"/>
    <property type="project" value="TreeGrafter"/>
</dbReference>
<feature type="signal peptide" evidence="8">
    <location>
        <begin position="1"/>
        <end position="39"/>
    </location>
</feature>
<sequence>MMETGSSSHGAPPLPLSSLRLLVSPLRLLLAAAWQVVHQRRVLCYDALAELVAVVTETVPELLAPSQRAELVLGLRARLILELCKADGPPDLVRIQANLEKIHACSAQLGSLNQEGGVKTLEASAIAFSQLVLRLISVPSEKEIFLKEVFPVTYGRVYDQTLRRLLAEFLSRLEQLLPNPTLTQTAAWLPDGPSGPEFSRWLPDPSPLETLLLHHRGLGALGHGPPRYEEVNTIMAALALPPPARGPRPEEGQDSGDGDGDGDVLCGEEESRDSSTRPSRKEPPTKPTGHRRSPRRQPAFKMLKIQLQKISPPNIPRLTKPPIPPSTGPPTPPSTEPPIPPSTEPPIPPSTEPPIPEPGRPVPKPRGRPPGRRKAVDGATREGPRKENADRAAATPAPTKRKRRKGVEEEERIEEEEEEEREEVDEAEEGAEQPPADKPKGRDRRFLSARPENPPHTEAETRCPRCGKSFLRPNQLKTHLKLHALPYRCLPCEKGFGSKSGYYQHQRLHRKGRAFPCGHCPLSFLCRYSLRQHERTHTEGPTHLCPECGKRFSKVSMVRHMRMHAGQKDFLCPACGKSFLSSGELLLHTRTHTRDTPYTCTLCGKGFTTKSHLVVHGRSHSGERPYPCAVCPKRFITVSCLKRHMLSHDGVKPFSCPRCPKEFSQIGNLRRHMGTHPPPPPPPPHEEVTGDT</sequence>
<dbReference type="InterPro" id="IPR036236">
    <property type="entry name" value="Znf_C2H2_sf"/>
</dbReference>
<dbReference type="Pfam" id="PF13894">
    <property type="entry name" value="zf-C2H2_4"/>
    <property type="match status" value="1"/>
</dbReference>
<feature type="compositionally biased region" description="Pro residues" evidence="7">
    <location>
        <begin position="313"/>
        <end position="362"/>
    </location>
</feature>
<dbReference type="Gene3D" id="3.30.160.60">
    <property type="entry name" value="Classic Zinc Finger"/>
    <property type="match status" value="7"/>
</dbReference>
<feature type="region of interest" description="Disordered" evidence="7">
    <location>
        <begin position="669"/>
        <end position="692"/>
    </location>
</feature>
<feature type="domain" description="C2H2-type" evidence="9">
    <location>
        <begin position="489"/>
        <end position="509"/>
    </location>
</feature>
<feature type="compositionally biased region" description="Acidic residues" evidence="7">
    <location>
        <begin position="252"/>
        <end position="271"/>
    </location>
</feature>
<dbReference type="InterPro" id="IPR029400">
    <property type="entry name" value="TINF2_N"/>
</dbReference>
<keyword evidence="2" id="KW-0479">Metal-binding</keyword>
<protein>
    <submittedName>
        <fullName evidence="10">Zinc finger protein 768-like</fullName>
    </submittedName>
</protein>
<name>A0A8C5BFE3_GADMO</name>
<dbReference type="Pfam" id="PF14973">
    <property type="entry name" value="TINF2_N"/>
    <property type="match status" value="1"/>
</dbReference>
<evidence type="ECO:0000259" key="9">
    <source>
        <dbReference type="PROSITE" id="PS00028"/>
    </source>
</evidence>
<evidence type="ECO:0000256" key="2">
    <source>
        <dbReference type="ARBA" id="ARBA00022723"/>
    </source>
</evidence>
<feature type="compositionally biased region" description="Acidic residues" evidence="7">
    <location>
        <begin position="408"/>
        <end position="431"/>
    </location>
</feature>
<feature type="region of interest" description="Disordered" evidence="7">
    <location>
        <begin position="240"/>
        <end position="464"/>
    </location>
</feature>
<keyword evidence="11" id="KW-1185">Reference proteome</keyword>
<dbReference type="InterPro" id="IPR013087">
    <property type="entry name" value="Znf_C2H2_type"/>
</dbReference>
<evidence type="ECO:0000256" key="8">
    <source>
        <dbReference type="SAM" id="SignalP"/>
    </source>
</evidence>
<dbReference type="OMA" id="GRIFICS"/>
<feature type="compositionally biased region" description="Basic and acidic residues" evidence="7">
    <location>
        <begin position="435"/>
        <end position="446"/>
    </location>
</feature>
<keyword evidence="5" id="KW-0862">Zinc</keyword>
<dbReference type="Pfam" id="PF00096">
    <property type="entry name" value="zf-C2H2"/>
    <property type="match status" value="4"/>
</dbReference>
<feature type="compositionally biased region" description="Basic and acidic residues" evidence="7">
    <location>
        <begin position="374"/>
        <end position="390"/>
    </location>
</feature>
<dbReference type="PANTHER" id="PTHR24390">
    <property type="entry name" value="ZINC FINGER PROTEIN"/>
    <property type="match status" value="1"/>
</dbReference>
<accession>A0A8C5BFE3</accession>
<evidence type="ECO:0000313" key="11">
    <source>
        <dbReference type="Proteomes" id="UP000694546"/>
    </source>
</evidence>
<dbReference type="SMART" id="SM00355">
    <property type="entry name" value="ZnF_C2H2"/>
    <property type="match status" value="8"/>
</dbReference>
<feature type="chain" id="PRO_5045310766" evidence="8">
    <location>
        <begin position="40"/>
        <end position="692"/>
    </location>
</feature>
<evidence type="ECO:0000256" key="4">
    <source>
        <dbReference type="ARBA" id="ARBA00022771"/>
    </source>
</evidence>
<evidence type="ECO:0000256" key="6">
    <source>
        <dbReference type="ARBA" id="ARBA00023242"/>
    </source>
</evidence>
<dbReference type="GO" id="GO:0016233">
    <property type="term" value="P:telomere capping"/>
    <property type="evidence" value="ECO:0007669"/>
    <property type="project" value="InterPro"/>
</dbReference>
<reference evidence="10" key="1">
    <citation type="submission" date="2025-08" db="UniProtKB">
        <authorList>
            <consortium name="Ensembl"/>
        </authorList>
    </citation>
    <scope>IDENTIFICATION</scope>
</reference>
<dbReference type="PROSITE" id="PS00028">
    <property type="entry name" value="ZINC_FINGER_C2H2_1"/>
    <property type="match status" value="7"/>
</dbReference>
<dbReference type="GO" id="GO:0070187">
    <property type="term" value="C:shelterin complex"/>
    <property type="evidence" value="ECO:0007669"/>
    <property type="project" value="InterPro"/>
</dbReference>
<dbReference type="GeneTree" id="ENSGT00940000164807"/>
<dbReference type="Proteomes" id="UP000694546">
    <property type="component" value="Chromosome 4"/>
</dbReference>
<reference evidence="10" key="2">
    <citation type="submission" date="2025-09" db="UniProtKB">
        <authorList>
            <consortium name="Ensembl"/>
        </authorList>
    </citation>
    <scope>IDENTIFICATION</scope>
</reference>
<feature type="domain" description="C2H2-type" evidence="9">
    <location>
        <begin position="656"/>
        <end position="676"/>
    </location>
</feature>
<feature type="domain" description="C2H2-type" evidence="9">
    <location>
        <begin position="600"/>
        <end position="620"/>
    </location>
</feature>
<dbReference type="GeneID" id="115542837"/>
<gene>
    <name evidence="10" type="primary">LOC115542837</name>
</gene>
<proteinExistence type="predicted"/>
<dbReference type="PANTHER" id="PTHR24390:SF238">
    <property type="entry name" value="ZINC FINGER PROTEIN 763"/>
    <property type="match status" value="1"/>
</dbReference>
<evidence type="ECO:0000256" key="5">
    <source>
        <dbReference type="ARBA" id="ARBA00022833"/>
    </source>
</evidence>
<keyword evidence="8" id="KW-0732">Signal</keyword>
<evidence type="ECO:0000256" key="7">
    <source>
        <dbReference type="SAM" id="MobiDB-lite"/>
    </source>
</evidence>
<dbReference type="AlphaFoldDB" id="A0A8C5BFE3"/>
<keyword evidence="6" id="KW-0539">Nucleus</keyword>
<feature type="domain" description="C2H2-type" evidence="9">
    <location>
        <begin position="517"/>
        <end position="537"/>
    </location>
</feature>
<evidence type="ECO:0000313" key="10">
    <source>
        <dbReference type="Ensembl" id="ENSGMOP00000045554.1"/>
    </source>
</evidence>
<dbReference type="PRINTS" id="PR01217">
    <property type="entry name" value="PRICHEXTENSN"/>
</dbReference>
<dbReference type="SUPFAM" id="SSF57667">
    <property type="entry name" value="beta-beta-alpha zinc fingers"/>
    <property type="match status" value="4"/>
</dbReference>
<feature type="domain" description="C2H2-type" evidence="9">
    <location>
        <begin position="628"/>
        <end position="648"/>
    </location>
</feature>
<feature type="compositionally biased region" description="Basic residues" evidence="7">
    <location>
        <begin position="363"/>
        <end position="373"/>
    </location>
</feature>
<dbReference type="GO" id="GO:1904356">
    <property type="term" value="P:regulation of telomere maintenance via telomere lengthening"/>
    <property type="evidence" value="ECO:0007669"/>
    <property type="project" value="TreeGrafter"/>
</dbReference>
<comment type="subcellular location">
    <subcellularLocation>
        <location evidence="1">Nucleus</location>
    </subcellularLocation>
</comment>
<dbReference type="RefSeq" id="XP_030211154.1">
    <property type="nucleotide sequence ID" value="XM_030355294.1"/>
</dbReference>
<feature type="compositionally biased region" description="Basic and acidic residues" evidence="7">
    <location>
        <begin position="453"/>
        <end position="463"/>
    </location>
</feature>
<evidence type="ECO:0000256" key="1">
    <source>
        <dbReference type="ARBA" id="ARBA00004123"/>
    </source>
</evidence>
<feature type="domain" description="C2H2-type" evidence="9">
    <location>
        <begin position="463"/>
        <end position="483"/>
    </location>
</feature>
<feature type="compositionally biased region" description="Basic and acidic residues" evidence="7">
    <location>
        <begin position="272"/>
        <end position="284"/>
    </location>
</feature>
<organism evidence="10 11">
    <name type="scientific">Gadus morhua</name>
    <name type="common">Atlantic cod</name>
    <dbReference type="NCBI Taxonomy" id="8049"/>
    <lineage>
        <taxon>Eukaryota</taxon>
        <taxon>Metazoa</taxon>
        <taxon>Chordata</taxon>
        <taxon>Craniata</taxon>
        <taxon>Vertebrata</taxon>
        <taxon>Euteleostomi</taxon>
        <taxon>Actinopterygii</taxon>
        <taxon>Neopterygii</taxon>
        <taxon>Teleostei</taxon>
        <taxon>Neoteleostei</taxon>
        <taxon>Acanthomorphata</taxon>
        <taxon>Zeiogadaria</taxon>
        <taxon>Gadariae</taxon>
        <taxon>Gadiformes</taxon>
        <taxon>Gadoidei</taxon>
        <taxon>Gadidae</taxon>
        <taxon>Gadus</taxon>
    </lineage>
</organism>
<evidence type="ECO:0000256" key="3">
    <source>
        <dbReference type="ARBA" id="ARBA00022737"/>
    </source>
</evidence>
<keyword evidence="3" id="KW-0677">Repeat</keyword>
<feature type="domain" description="C2H2-type" evidence="9">
    <location>
        <begin position="572"/>
        <end position="592"/>
    </location>
</feature>
<keyword evidence="4" id="KW-0863">Zinc-finger</keyword>
<dbReference type="OrthoDB" id="3437960at2759"/>